<gene>
    <name evidence="2" type="ORF">DHA2_152680</name>
</gene>
<dbReference type="VEuPathDB" id="GiardiaDB:GL50803_0015497"/>
<feature type="region of interest" description="Disordered" evidence="1">
    <location>
        <begin position="348"/>
        <end position="398"/>
    </location>
</feature>
<evidence type="ECO:0000256" key="1">
    <source>
        <dbReference type="SAM" id="MobiDB-lite"/>
    </source>
</evidence>
<evidence type="ECO:0000313" key="3">
    <source>
        <dbReference type="Proteomes" id="UP000018320"/>
    </source>
</evidence>
<name>V6TFE0_GIAIN</name>
<feature type="compositionally biased region" description="Low complexity" evidence="1">
    <location>
        <begin position="276"/>
        <end position="287"/>
    </location>
</feature>
<feature type="region of interest" description="Disordered" evidence="1">
    <location>
        <begin position="272"/>
        <end position="336"/>
    </location>
</feature>
<dbReference type="VEuPathDB" id="GiardiaDB:QR46_1509"/>
<accession>V6TFE0</accession>
<dbReference type="AlphaFoldDB" id="V6TFE0"/>
<proteinExistence type="predicted"/>
<feature type="compositionally biased region" description="Basic and acidic residues" evidence="1">
    <location>
        <begin position="289"/>
        <end position="301"/>
    </location>
</feature>
<organism evidence="2 3">
    <name type="scientific">Giardia intestinalis</name>
    <name type="common">Giardia lamblia</name>
    <dbReference type="NCBI Taxonomy" id="5741"/>
    <lineage>
        <taxon>Eukaryota</taxon>
        <taxon>Metamonada</taxon>
        <taxon>Diplomonadida</taxon>
        <taxon>Hexamitidae</taxon>
        <taxon>Giardiinae</taxon>
        <taxon>Giardia</taxon>
    </lineage>
</organism>
<feature type="compositionally biased region" description="Basic residues" evidence="1">
    <location>
        <begin position="348"/>
        <end position="359"/>
    </location>
</feature>
<feature type="compositionally biased region" description="Basic residues" evidence="1">
    <location>
        <begin position="370"/>
        <end position="379"/>
    </location>
</feature>
<dbReference type="EMBL" id="AHGT01000024">
    <property type="protein sequence ID" value="ESU37633.1"/>
    <property type="molecule type" value="Genomic_DNA"/>
</dbReference>
<reference evidence="2 3" key="2">
    <citation type="journal article" date="2013" name="Genome Biol. Evol.">
        <title>Genome sequencing of Giardia lamblia genotypes A2 and B isolates (DH and GS) and comparative analysis with the genomes of genotypes A1 and E (WB and Pig).</title>
        <authorList>
            <person name="Adam R.D."/>
            <person name="Dahlstrom E.W."/>
            <person name="Martens C.A."/>
            <person name="Bruno D.P."/>
            <person name="Barbian K.D."/>
            <person name="Ricklefs S.M."/>
            <person name="Hernandez M.M."/>
            <person name="Narla N.P."/>
            <person name="Patel R.B."/>
            <person name="Porcella S.F."/>
            <person name="Nash T.E."/>
        </authorList>
    </citation>
    <scope>NUCLEOTIDE SEQUENCE [LARGE SCALE GENOMIC DNA]</scope>
    <source>
        <strain evidence="2 3">DH</strain>
    </source>
</reference>
<dbReference type="VEuPathDB" id="GiardiaDB:DHA2_152680"/>
<protein>
    <submittedName>
        <fullName evidence="2">Uncharacterized protein</fullName>
    </submittedName>
</protein>
<feature type="compositionally biased region" description="Polar residues" evidence="1">
    <location>
        <begin position="304"/>
        <end position="313"/>
    </location>
</feature>
<dbReference type="VEuPathDB" id="GiardiaDB:GL50581_4166"/>
<dbReference type="Proteomes" id="UP000018320">
    <property type="component" value="Unassembled WGS sequence"/>
</dbReference>
<comment type="caution">
    <text evidence="2">The sequence shown here is derived from an EMBL/GenBank/DDBJ whole genome shotgun (WGS) entry which is preliminary data.</text>
</comment>
<evidence type="ECO:0000313" key="2">
    <source>
        <dbReference type="EMBL" id="ESU37633.1"/>
    </source>
</evidence>
<sequence>MRRIVWMWFGHDVGWVERGKTDDAGKNVSLRIYRYRVRGCLKKAYFFTLAVWDLEFTYLDNGLSTRNIMVLDPGELENFPNFRLFQTIFLGHTNLAYSSFPFTIENMPFNSASHMMTSIGKQRGTQPGSSSASRYISRSSSIGHELNITLSQSYSPTNPSRADCSVSFTPNQRIFIDDLSYHLLNQTNAHSILAKFVTNASLSNLYFSMKPSANAHVNQDFIIYMGNDNYRLVEASYVKLLLALNTNPAKYFRRLISTSFDQLLLGIEQMSRDSNPQPAQSTQPAQALCKKDKREDDRRESVIGSIQNASEDQANAHLSPESKRGSSGQAIETNPLVVPSLAIPSSRFYKKQRHQRQSSHKVAQQGMASLKHKGLKRGQGHLTPELGGDANEPLYSAGDVASPQLRDHLLVQNFDMYPVRRLSRHKHLRMRSAGAVDDVFKELSDDSCLDELVNVQPYMKNEEVISNQDALISQNNEESVDVIVDNVVMSSKNYLPVHKAQAENVVSLWGQMTARELVHGGSV</sequence>
<reference evidence="3" key="1">
    <citation type="submission" date="2012-02" db="EMBL/GenBank/DDBJ databases">
        <title>Genome sequencing of Giardia lamblia Genotypes A2 and B isolates (DH and GS) and comparative analysis with the genomes of Genotypes A1 and E (WB and Pig).</title>
        <authorList>
            <person name="Adam R."/>
            <person name="Dahlstrom E."/>
            <person name="Martens C."/>
            <person name="Bruno D."/>
            <person name="Barbian K."/>
            <person name="Porcella S.F."/>
            <person name="Nash T."/>
        </authorList>
    </citation>
    <scope>NUCLEOTIDE SEQUENCE</scope>
    <source>
        <strain evidence="3">DH</strain>
    </source>
</reference>